<reference evidence="1" key="1">
    <citation type="journal article" date="2007" name="Science">
        <title>Draft genome of the filarial nematode parasite Brugia malayi.</title>
        <authorList>
            <person name="Ghedin E."/>
            <person name="Wang S."/>
            <person name="Spiro D."/>
            <person name="Caler E."/>
            <person name="Zhao Q."/>
            <person name="Crabtree J."/>
            <person name="Allen J.E."/>
            <person name="Delcher A.L."/>
            <person name="Guiliano D.B."/>
            <person name="Miranda-Saavedra D."/>
            <person name="Angiuoli S.V."/>
            <person name="Creasy T."/>
            <person name="Amedeo P."/>
            <person name="Haas B."/>
            <person name="El-Sayed N.M."/>
            <person name="Wortman J.R."/>
            <person name="Feldblyum T."/>
            <person name="Tallon L."/>
            <person name="Schatz M."/>
            <person name="Shumway M."/>
            <person name="Koo H."/>
            <person name="Salzberg S.L."/>
            <person name="Schobel S."/>
            <person name="Pertea M."/>
            <person name="Pop M."/>
            <person name="White O."/>
            <person name="Barton G.J."/>
            <person name="Carlow C.K."/>
            <person name="Crawford M.J."/>
            <person name="Daub J."/>
            <person name="Dimmic M.W."/>
            <person name="Estes C.F."/>
            <person name="Foster J.M."/>
            <person name="Ganatra M."/>
            <person name="Gregory W.F."/>
            <person name="Johnson N.M."/>
            <person name="Jin J."/>
            <person name="Komuniecki R."/>
            <person name="Korf I."/>
            <person name="Kumar S."/>
            <person name="Laney S."/>
            <person name="Li B.W."/>
            <person name="Li W."/>
            <person name="Lindblom T.H."/>
            <person name="Lustigman S."/>
            <person name="Ma D."/>
            <person name="Maina C.V."/>
            <person name="Martin D.M."/>
            <person name="McCarter J.P."/>
            <person name="McReynolds L."/>
            <person name="Mitreva M."/>
            <person name="Nutman T.B."/>
            <person name="Parkinson J."/>
            <person name="Peregrin-Alvarez J.M."/>
            <person name="Poole C."/>
            <person name="Ren Q."/>
            <person name="Saunders L."/>
            <person name="Sluder A.E."/>
            <person name="Smith K."/>
            <person name="Stanke M."/>
            <person name="Unnasch T.R."/>
            <person name="Ware J."/>
            <person name="Wei A.D."/>
            <person name="Weil G."/>
            <person name="Williams D.J."/>
            <person name="Zhang Y."/>
            <person name="Williams S.A."/>
            <person name="Fraser-Liggett C."/>
            <person name="Slatko B."/>
            <person name="Blaxter M.L."/>
            <person name="Scott A.L."/>
        </authorList>
    </citation>
    <scope>NUCLEOTIDE SEQUENCE</scope>
    <source>
        <strain evidence="1">FR3</strain>
    </source>
</reference>
<accession>A0A0J9XT28</accession>
<sequence length="34" mass="4303">MCLHIWNSINIRWTFTFIFYTTCTRPCRITLFRF</sequence>
<dbReference type="EMBL" id="LN856937">
    <property type="protein sequence ID" value="CDP95275.1"/>
    <property type="molecule type" value="Genomic_DNA"/>
</dbReference>
<evidence type="ECO:0000313" key="1">
    <source>
        <dbReference type="EMBL" id="CDP95275.1"/>
    </source>
</evidence>
<protein>
    <submittedName>
        <fullName evidence="1">Bm13087</fullName>
    </submittedName>
</protein>
<proteinExistence type="predicted"/>
<reference evidence="1" key="2">
    <citation type="submission" date="2012-12" db="EMBL/GenBank/DDBJ databases">
        <authorList>
            <person name="Gao Y.W."/>
            <person name="Fan S.T."/>
            <person name="Sun H.T."/>
            <person name="Wang Z."/>
            <person name="Gao X.L."/>
            <person name="Li Y.G."/>
            <person name="Wang T.C."/>
            <person name="Zhang K."/>
            <person name="Xu W.W."/>
            <person name="Yu Z.J."/>
            <person name="Xia X.Z."/>
        </authorList>
    </citation>
    <scope>NUCLEOTIDE SEQUENCE</scope>
    <source>
        <strain evidence="1">FR3</strain>
    </source>
</reference>
<name>A0A0J9XT28_BRUMA</name>
<gene>
    <name evidence="1" type="primary">Bm13087</name>
    <name evidence="1" type="ORF">BM_Bm13087</name>
</gene>
<organism evidence="1">
    <name type="scientific">Brugia malayi</name>
    <name type="common">Filarial nematode worm</name>
    <dbReference type="NCBI Taxonomy" id="6279"/>
    <lineage>
        <taxon>Eukaryota</taxon>
        <taxon>Metazoa</taxon>
        <taxon>Ecdysozoa</taxon>
        <taxon>Nematoda</taxon>
        <taxon>Chromadorea</taxon>
        <taxon>Rhabditida</taxon>
        <taxon>Spirurina</taxon>
        <taxon>Spiruromorpha</taxon>
        <taxon>Filarioidea</taxon>
        <taxon>Onchocercidae</taxon>
        <taxon>Brugia</taxon>
    </lineage>
</organism>
<dbReference type="AlphaFoldDB" id="A0A0J9XT28"/>